<protein>
    <submittedName>
        <fullName evidence="2">Uncharacterized protein</fullName>
    </submittedName>
</protein>
<comment type="caution">
    <text evidence="2">The sequence shown here is derived from an EMBL/GenBank/DDBJ whole genome shotgun (WGS) entry which is preliminary data.</text>
</comment>
<gene>
    <name evidence="2" type="ORF">RDWZM_008811</name>
</gene>
<reference evidence="2" key="1">
    <citation type="submission" date="2022-12" db="EMBL/GenBank/DDBJ databases">
        <title>Genome assemblies of Blomia tropicalis.</title>
        <authorList>
            <person name="Cui Y."/>
        </authorList>
    </citation>
    <scope>NUCLEOTIDE SEQUENCE</scope>
    <source>
        <tissue evidence="2">Adult mites</tissue>
    </source>
</reference>
<keyword evidence="1" id="KW-0812">Transmembrane</keyword>
<dbReference type="PROSITE" id="PS51257">
    <property type="entry name" value="PROKAR_LIPOPROTEIN"/>
    <property type="match status" value="1"/>
</dbReference>
<name>A0A9Q0M2D3_BLOTA</name>
<evidence type="ECO:0000313" key="2">
    <source>
        <dbReference type="EMBL" id="KAJ6217654.1"/>
    </source>
</evidence>
<dbReference type="AlphaFoldDB" id="A0A9Q0M2D3"/>
<feature type="transmembrane region" description="Helical" evidence="1">
    <location>
        <begin position="384"/>
        <end position="409"/>
    </location>
</feature>
<dbReference type="Proteomes" id="UP001142055">
    <property type="component" value="Chromosome 3"/>
</dbReference>
<evidence type="ECO:0000313" key="3">
    <source>
        <dbReference type="Proteomes" id="UP001142055"/>
    </source>
</evidence>
<dbReference type="EMBL" id="JAPWDV010000003">
    <property type="protein sequence ID" value="KAJ6217654.1"/>
    <property type="molecule type" value="Genomic_DNA"/>
</dbReference>
<proteinExistence type="predicted"/>
<evidence type="ECO:0000256" key="1">
    <source>
        <dbReference type="SAM" id="Phobius"/>
    </source>
</evidence>
<keyword evidence="1" id="KW-1133">Transmembrane helix</keyword>
<keyword evidence="3" id="KW-1185">Reference proteome</keyword>
<accession>A0A9Q0M2D3</accession>
<organism evidence="2 3">
    <name type="scientific">Blomia tropicalis</name>
    <name type="common">Mite</name>
    <dbReference type="NCBI Taxonomy" id="40697"/>
    <lineage>
        <taxon>Eukaryota</taxon>
        <taxon>Metazoa</taxon>
        <taxon>Ecdysozoa</taxon>
        <taxon>Arthropoda</taxon>
        <taxon>Chelicerata</taxon>
        <taxon>Arachnida</taxon>
        <taxon>Acari</taxon>
        <taxon>Acariformes</taxon>
        <taxon>Sarcoptiformes</taxon>
        <taxon>Astigmata</taxon>
        <taxon>Glycyphagoidea</taxon>
        <taxon>Echimyopodidae</taxon>
        <taxon>Blomia</taxon>
    </lineage>
</organism>
<keyword evidence="1" id="KW-0472">Membrane</keyword>
<sequence>MKKLNLTLTIVYFFTIGCFFKSILGETNLNQNNSFDDGSEEKQSASKNDWSIWSDFKSRRLVRICVSVSPAHVSTRDGPIVSFECNARVCYDTDVNQNENPYTRNQYKFRRPIFDWNTQFSHLHMSNGTCDSSGLNCWHKVDLNVRALGQTMEQEGLEQIEIKCTVADYIHSYDIYNYVYGDSNSIIRLFSANEPCNSTNECGEYFVCNPTDQKMESSSIGICECPTEQLIKTVYLEDQDIVQPFVLAKDPHYREEVCVPVRTYNQSCVYDEQCKAISNKLYCRKIYDISDDFDTSTSICDCPNNLQWNIDAAQCMKIGFQTPNMKLFEKVTTENSKFLELTNDTTTDNYVYIWWIFPPFNNETNQSTHGLIYYGSRILNDSKLIFMFFVLISIFFPLTIITMTIIFYCHRKVTQTKQYAMRRTSFTDSVYSQENLPPSPSKKDRSITFGFENVEQCIPVNNTLLFTFNKKKKNNNDNTKEDKLDLVENDQVENFP</sequence>
<dbReference type="OMA" id="ECQARIC"/>